<name>A0A7S1N442_9EUGL</name>
<protein>
    <submittedName>
        <fullName evidence="1">Uncharacterized protein</fullName>
    </submittedName>
</protein>
<proteinExistence type="predicted"/>
<sequence length="124" mass="13878">MPQAQPSCMPDLDPDLKTQPERVPSVQCALQVLIMFHPFPFSGYFFCTRVGFFFLLRSKFCTFFVCVHKKKGSCTTKGFLVLDKAQATATCNTLPSEIPSAWVDADVSDSDQTEAIRELEFADP</sequence>
<reference evidence="1" key="1">
    <citation type="submission" date="2021-01" db="EMBL/GenBank/DDBJ databases">
        <authorList>
            <person name="Corre E."/>
            <person name="Pelletier E."/>
            <person name="Niang G."/>
            <person name="Scheremetjew M."/>
            <person name="Finn R."/>
            <person name="Kale V."/>
            <person name="Holt S."/>
            <person name="Cochrane G."/>
            <person name="Meng A."/>
            <person name="Brown T."/>
            <person name="Cohen L."/>
        </authorList>
    </citation>
    <scope>NUCLEOTIDE SEQUENCE</scope>
    <source>
        <strain evidence="1">NIES-381</strain>
    </source>
</reference>
<dbReference type="EMBL" id="HBGA01019209">
    <property type="protein sequence ID" value="CAD8996420.1"/>
    <property type="molecule type" value="Transcribed_RNA"/>
</dbReference>
<organism evidence="1">
    <name type="scientific">Eutreptiella gymnastica</name>
    <dbReference type="NCBI Taxonomy" id="73025"/>
    <lineage>
        <taxon>Eukaryota</taxon>
        <taxon>Discoba</taxon>
        <taxon>Euglenozoa</taxon>
        <taxon>Euglenida</taxon>
        <taxon>Spirocuta</taxon>
        <taxon>Euglenophyceae</taxon>
        <taxon>Eutreptiales</taxon>
        <taxon>Eutreptiaceae</taxon>
        <taxon>Eutreptiella</taxon>
    </lineage>
</organism>
<accession>A0A7S1N442</accession>
<dbReference type="AlphaFoldDB" id="A0A7S1N442"/>
<gene>
    <name evidence="1" type="ORF">EGYM00392_LOCUS7481</name>
</gene>
<evidence type="ECO:0000313" key="1">
    <source>
        <dbReference type="EMBL" id="CAD8996420.1"/>
    </source>
</evidence>